<feature type="domain" description="Fido" evidence="5">
    <location>
        <begin position="178"/>
        <end position="329"/>
    </location>
</feature>
<dbReference type="InterPro" id="IPR036597">
    <property type="entry name" value="Fido-like_dom_sf"/>
</dbReference>
<evidence type="ECO:0000256" key="3">
    <source>
        <dbReference type="PIRSR" id="PIRSR640198-1"/>
    </source>
</evidence>
<evidence type="ECO:0000259" key="5">
    <source>
        <dbReference type="PROSITE" id="PS51459"/>
    </source>
</evidence>
<keyword evidence="1" id="KW-0805">Transcription regulation</keyword>
<keyword evidence="4" id="KW-0547">Nucleotide-binding</keyword>
<keyword evidence="4" id="KW-0067">ATP-binding</keyword>
<dbReference type="SUPFAM" id="SSF140931">
    <property type="entry name" value="Fic-like"/>
    <property type="match status" value="1"/>
</dbReference>
<dbReference type="Pfam" id="PF08220">
    <property type="entry name" value="HTH_DeoR"/>
    <property type="match status" value="1"/>
</dbReference>
<dbReference type="PANTHER" id="PTHR13504">
    <property type="entry name" value="FIDO DOMAIN-CONTAINING PROTEIN DDB_G0283145"/>
    <property type="match status" value="1"/>
</dbReference>
<dbReference type="Gene3D" id="1.10.3290.10">
    <property type="entry name" value="Fido-like domain"/>
    <property type="match status" value="1"/>
</dbReference>
<evidence type="ECO:0000256" key="1">
    <source>
        <dbReference type="ARBA" id="ARBA00023015"/>
    </source>
</evidence>
<dbReference type="Pfam" id="PF02661">
    <property type="entry name" value="Fic"/>
    <property type="match status" value="1"/>
</dbReference>
<organism evidence="6">
    <name type="scientific">Salmonella enterica</name>
    <name type="common">Salmonella choleraesuis</name>
    <dbReference type="NCBI Taxonomy" id="28901"/>
    <lineage>
        <taxon>Bacteria</taxon>
        <taxon>Pseudomonadati</taxon>
        <taxon>Pseudomonadota</taxon>
        <taxon>Gammaproteobacteria</taxon>
        <taxon>Enterobacterales</taxon>
        <taxon>Enterobacteriaceae</taxon>
        <taxon>Salmonella</taxon>
    </lineage>
</organism>
<evidence type="ECO:0000313" key="6">
    <source>
        <dbReference type="EMBL" id="HAG1981508.1"/>
    </source>
</evidence>
<evidence type="ECO:0000256" key="2">
    <source>
        <dbReference type="ARBA" id="ARBA00023163"/>
    </source>
</evidence>
<dbReference type="InterPro" id="IPR001034">
    <property type="entry name" value="DeoR_HTH"/>
</dbReference>
<sequence>MPIKRPPALIPFSQLTGADLEAHQHYSRVTDDKGRYLPFDEFCRRTTRGENVSIAWTLTRRARDSAMQRINYRNEAGEQAGFVLTPNIMSVCELVDKHATRLALKELTTRLRGAGKELTALSLEEPITSSQLEGANTTTLVARDMLESGRAPRTEDEHMIAGNARLMAEIPELIQEPLTPDLIRRFHTVGMGGINDEKYRPGEFRDTDDVVIADYDGNIVHQPPLAANLPERLQMACNFVNGTEPYVHPLVKASILHFMIAHEHPFRDGNGRTSRGLFYWYMLKSGYDVFKYVSISHLLHTAPAKYAHSYQYTETDGMDLTYYLEYQTSIIHRAMTRLLQHIDDLVSRAARIDHFLYQSGSLSRLSGRQITLLNIILAEPGKKYSAASVAEMLGVSDNTARNDLRTLARENLLTEISENDQKTVYKVSRDLS</sequence>
<dbReference type="GO" id="GO:0003700">
    <property type="term" value="F:DNA-binding transcription factor activity"/>
    <property type="evidence" value="ECO:0007669"/>
    <property type="project" value="InterPro"/>
</dbReference>
<evidence type="ECO:0000256" key="4">
    <source>
        <dbReference type="PIRSR" id="PIRSR640198-2"/>
    </source>
</evidence>
<proteinExistence type="predicted"/>
<gene>
    <name evidence="6" type="ORF">G8W46_000944</name>
</gene>
<keyword evidence="2" id="KW-0804">Transcription</keyword>
<reference evidence="6" key="2">
    <citation type="submission" date="2020-02" db="EMBL/GenBank/DDBJ databases">
        <authorList>
            <consortium name="NCBI Pathogen Detection Project"/>
        </authorList>
    </citation>
    <scope>NUCLEOTIDE SEQUENCE</scope>
    <source>
        <strain evidence="6">MA.CK_97/00006534</strain>
    </source>
</reference>
<reference evidence="6" key="1">
    <citation type="journal article" date="2018" name="Genome Biol.">
        <title>SKESA: strategic k-mer extension for scrupulous assemblies.</title>
        <authorList>
            <person name="Souvorov A."/>
            <person name="Agarwala R."/>
            <person name="Lipman D.J."/>
        </authorList>
    </citation>
    <scope>NUCLEOTIDE SEQUENCE</scope>
    <source>
        <strain evidence="6">MA.CK_97/00006534</strain>
    </source>
</reference>
<accession>A0A759MMV3</accession>
<dbReference type="AlphaFoldDB" id="A0A759MMV3"/>
<dbReference type="InterPro" id="IPR040198">
    <property type="entry name" value="Fido_containing"/>
</dbReference>
<feature type="active site" evidence="3">
    <location>
        <position position="264"/>
    </location>
</feature>
<name>A0A759MMV3_SALER</name>
<dbReference type="SUPFAM" id="SSF46785">
    <property type="entry name" value="Winged helix' DNA-binding domain"/>
    <property type="match status" value="1"/>
</dbReference>
<dbReference type="GO" id="GO:0005524">
    <property type="term" value="F:ATP binding"/>
    <property type="evidence" value="ECO:0007669"/>
    <property type="project" value="UniProtKB-KW"/>
</dbReference>
<feature type="binding site" evidence="4">
    <location>
        <begin position="268"/>
        <end position="275"/>
    </location>
    <ligand>
        <name>ATP</name>
        <dbReference type="ChEBI" id="CHEBI:30616"/>
    </ligand>
</feature>
<dbReference type="InterPro" id="IPR036388">
    <property type="entry name" value="WH-like_DNA-bd_sf"/>
</dbReference>
<comment type="caution">
    <text evidence="6">The sequence shown here is derived from an EMBL/GenBank/DDBJ whole genome shotgun (WGS) entry which is preliminary data.</text>
</comment>
<dbReference type="InterPro" id="IPR036390">
    <property type="entry name" value="WH_DNA-bd_sf"/>
</dbReference>
<dbReference type="PROSITE" id="PS51459">
    <property type="entry name" value="FIDO"/>
    <property type="match status" value="1"/>
</dbReference>
<dbReference type="EMBL" id="DAAXPE010000003">
    <property type="protein sequence ID" value="HAG1981508.1"/>
    <property type="molecule type" value="Genomic_DNA"/>
</dbReference>
<dbReference type="InterPro" id="IPR003812">
    <property type="entry name" value="Fido"/>
</dbReference>
<protein>
    <submittedName>
        <fullName evidence="6">Fic family protein</fullName>
    </submittedName>
</protein>
<dbReference type="Gene3D" id="1.10.10.10">
    <property type="entry name" value="Winged helix-like DNA-binding domain superfamily/Winged helix DNA-binding domain"/>
    <property type="match status" value="1"/>
</dbReference>
<dbReference type="PANTHER" id="PTHR13504:SF38">
    <property type="entry name" value="FIDO DOMAIN-CONTAINING PROTEIN"/>
    <property type="match status" value="1"/>
</dbReference>